<dbReference type="Proteomes" id="UP000779574">
    <property type="component" value="Unassembled WGS sequence"/>
</dbReference>
<sequence length="639" mass="73456">MLQQLPTEILSSIFQELAIEAKWTQRLYPEFPEDEEFRQSCSSLVSLCRTSRRLRSIAEPLLYQTYVKPNTIKTPLELKYIHGYLQTLLQRPGLARYVQNVCIKAWFQPGTLKHLLTDHVPEFWQWENLDRFPREPFLDDGTFEAFLSAEPIHDSQASTQLLSLYREHLEKLDITAQERESWYQALEAGQEDAEITLLLSLTTNLDKLTLIMPNWEYFERPSSLPHFTRIIGSNLFLRNLTSICVRSNYTGETFHELDDYGLECYQGFPFSFLLPFLALPSLQSAYITWAFDLNIAEEFVHTGLFSSNLKKLKLSHCAVHPRVLQDVMSRCIGLEVFVCHMPVSDWPVHELSKAMYLHRDSLRTIELDLCEWVYNDVETDGRGEWGATDDCYSKSFGFLTEYTALRNLTVSEDMLLQFSPDPMIDELLPSGLEKLHLNEISNLIDDSLPGNEHLTSLSIRGTVDALEFFLANTAPSLRTLEIVLPKDYAQSDRDVCESILRFTNLRELCLNTWLLDELPADGFAAIGQMNHLKVLKITPDCQDSLPGSSWTNNDFGEWISNFSELRELELLWRSSCLDENAMAAIGRSCQKLERCTLGWAQDISTWTALEDHTSVLFPRLKKLGICVVDEQSQQLQQVS</sequence>
<dbReference type="PANTHER" id="PTHR47186:SF61">
    <property type="entry name" value="LEUCINE-RICH REPEAT-CONTAINING PROTEIN 57-RELATED"/>
    <property type="match status" value="1"/>
</dbReference>
<dbReference type="Gene3D" id="3.80.10.10">
    <property type="entry name" value="Ribonuclease Inhibitor"/>
    <property type="match status" value="1"/>
</dbReference>
<dbReference type="AlphaFoldDB" id="A0A9P8EH15"/>
<protein>
    <recommendedName>
        <fullName evidence="3">F-box domain-containing protein</fullName>
    </recommendedName>
</protein>
<comment type="caution">
    <text evidence="1">The sequence shown here is derived from an EMBL/GenBank/DDBJ whole genome shotgun (WGS) entry which is preliminary data.</text>
</comment>
<proteinExistence type="predicted"/>
<dbReference type="InterPro" id="IPR032675">
    <property type="entry name" value="LRR_dom_sf"/>
</dbReference>
<gene>
    <name evidence="1" type="ORF">KCU76_g8572</name>
</gene>
<name>A0A9P8EH15_AURME</name>
<dbReference type="PANTHER" id="PTHR47186">
    <property type="entry name" value="LEUCINE-RICH REPEAT-CONTAINING PROTEIN 57"/>
    <property type="match status" value="1"/>
</dbReference>
<reference evidence="1" key="1">
    <citation type="journal article" date="2021" name="J Fungi (Basel)">
        <title>Virulence traits and population genomics of the black yeast Aureobasidium melanogenum.</title>
        <authorList>
            <person name="Cernosa A."/>
            <person name="Sun X."/>
            <person name="Gostincar C."/>
            <person name="Fang C."/>
            <person name="Gunde-Cimerman N."/>
            <person name="Song Z."/>
        </authorList>
    </citation>
    <scope>NUCLEOTIDE SEQUENCE</scope>
    <source>
        <strain evidence="1">EXF-9911</strain>
    </source>
</reference>
<evidence type="ECO:0008006" key="3">
    <source>
        <dbReference type="Google" id="ProtNLM"/>
    </source>
</evidence>
<dbReference type="EMBL" id="JAHFXF010000333">
    <property type="protein sequence ID" value="KAG9689862.1"/>
    <property type="molecule type" value="Genomic_DNA"/>
</dbReference>
<evidence type="ECO:0000313" key="2">
    <source>
        <dbReference type="Proteomes" id="UP000779574"/>
    </source>
</evidence>
<organism evidence="1 2">
    <name type="scientific">Aureobasidium melanogenum</name>
    <name type="common">Aureobasidium pullulans var. melanogenum</name>
    <dbReference type="NCBI Taxonomy" id="46634"/>
    <lineage>
        <taxon>Eukaryota</taxon>
        <taxon>Fungi</taxon>
        <taxon>Dikarya</taxon>
        <taxon>Ascomycota</taxon>
        <taxon>Pezizomycotina</taxon>
        <taxon>Dothideomycetes</taxon>
        <taxon>Dothideomycetidae</taxon>
        <taxon>Dothideales</taxon>
        <taxon>Saccotheciaceae</taxon>
        <taxon>Aureobasidium</taxon>
    </lineage>
</organism>
<dbReference type="SUPFAM" id="SSF52047">
    <property type="entry name" value="RNI-like"/>
    <property type="match status" value="1"/>
</dbReference>
<evidence type="ECO:0000313" key="1">
    <source>
        <dbReference type="EMBL" id="KAG9689862.1"/>
    </source>
</evidence>
<dbReference type="OrthoDB" id="2520703at2759"/>
<reference evidence="1" key="2">
    <citation type="submission" date="2021-08" db="EMBL/GenBank/DDBJ databases">
        <authorList>
            <person name="Gostincar C."/>
            <person name="Sun X."/>
            <person name="Song Z."/>
            <person name="Gunde-Cimerman N."/>
        </authorList>
    </citation>
    <scope>NUCLEOTIDE SEQUENCE</scope>
    <source>
        <strain evidence="1">EXF-9911</strain>
    </source>
</reference>
<accession>A0A9P8EH15</accession>
<feature type="non-terminal residue" evidence="1">
    <location>
        <position position="1"/>
    </location>
</feature>